<feature type="compositionally biased region" description="Polar residues" evidence="3">
    <location>
        <begin position="1"/>
        <end position="11"/>
    </location>
</feature>
<evidence type="ECO:0000256" key="1">
    <source>
        <dbReference type="ARBA" id="ARBA00004123"/>
    </source>
</evidence>
<dbReference type="AlphaFoldDB" id="A0A8H7T2S3"/>
<feature type="compositionally biased region" description="Polar residues" evidence="3">
    <location>
        <begin position="23"/>
        <end position="35"/>
    </location>
</feature>
<dbReference type="CDD" id="cd12148">
    <property type="entry name" value="fungal_TF_MHR"/>
    <property type="match status" value="1"/>
</dbReference>
<dbReference type="Pfam" id="PF04082">
    <property type="entry name" value="Fungal_trans"/>
    <property type="match status" value="1"/>
</dbReference>
<dbReference type="Proteomes" id="UP000664132">
    <property type="component" value="Unassembled WGS sequence"/>
</dbReference>
<dbReference type="GO" id="GO:0005634">
    <property type="term" value="C:nucleus"/>
    <property type="evidence" value="ECO:0007669"/>
    <property type="project" value="UniProtKB-SubCell"/>
</dbReference>
<feature type="compositionally biased region" description="Low complexity" evidence="3">
    <location>
        <begin position="12"/>
        <end position="22"/>
    </location>
</feature>
<dbReference type="PANTHER" id="PTHR31001:SF49">
    <property type="entry name" value="ZN(II)2CYS6 TRANSCRIPTION FACTOR (EUROFUNG)"/>
    <property type="match status" value="1"/>
</dbReference>
<feature type="domain" description="Xylanolytic transcriptional activator regulatory" evidence="4">
    <location>
        <begin position="215"/>
        <end position="289"/>
    </location>
</feature>
<proteinExistence type="predicted"/>
<dbReference type="GO" id="GO:0003677">
    <property type="term" value="F:DNA binding"/>
    <property type="evidence" value="ECO:0007669"/>
    <property type="project" value="InterPro"/>
</dbReference>
<keyword evidence="6" id="KW-1185">Reference proteome</keyword>
<accession>A0A8H7T2S3</accession>
<reference evidence="5" key="1">
    <citation type="submission" date="2021-02" db="EMBL/GenBank/DDBJ databases">
        <title>Genome sequence Cadophora malorum strain M34.</title>
        <authorList>
            <person name="Stefanovic E."/>
            <person name="Vu D."/>
            <person name="Scully C."/>
            <person name="Dijksterhuis J."/>
            <person name="Roader J."/>
            <person name="Houbraken J."/>
        </authorList>
    </citation>
    <scope>NUCLEOTIDE SEQUENCE</scope>
    <source>
        <strain evidence="5">M34</strain>
    </source>
</reference>
<gene>
    <name evidence="5" type="ORF">IFR04_013299</name>
</gene>
<comment type="subcellular location">
    <subcellularLocation>
        <location evidence="1">Nucleus</location>
    </subcellularLocation>
</comment>
<dbReference type="SMART" id="SM00906">
    <property type="entry name" value="Fungal_trans"/>
    <property type="match status" value="1"/>
</dbReference>
<dbReference type="PANTHER" id="PTHR31001">
    <property type="entry name" value="UNCHARACTERIZED TRANSCRIPTIONAL REGULATORY PROTEIN"/>
    <property type="match status" value="1"/>
</dbReference>
<evidence type="ECO:0000256" key="3">
    <source>
        <dbReference type="SAM" id="MobiDB-lite"/>
    </source>
</evidence>
<dbReference type="InterPro" id="IPR050613">
    <property type="entry name" value="Sec_Metabolite_Reg"/>
</dbReference>
<protein>
    <recommendedName>
        <fullName evidence="4">Xylanolytic transcriptional activator regulatory domain-containing protein</fullName>
    </recommendedName>
</protein>
<evidence type="ECO:0000259" key="4">
    <source>
        <dbReference type="SMART" id="SM00906"/>
    </source>
</evidence>
<dbReference type="EMBL" id="JAFJYH010000307">
    <property type="protein sequence ID" value="KAG4413565.1"/>
    <property type="molecule type" value="Genomic_DNA"/>
</dbReference>
<feature type="region of interest" description="Disordered" evidence="3">
    <location>
        <begin position="1"/>
        <end position="35"/>
    </location>
</feature>
<dbReference type="InterPro" id="IPR007219">
    <property type="entry name" value="XnlR_reg_dom"/>
</dbReference>
<dbReference type="OrthoDB" id="4934715at2759"/>
<organism evidence="5 6">
    <name type="scientific">Cadophora malorum</name>
    <dbReference type="NCBI Taxonomy" id="108018"/>
    <lineage>
        <taxon>Eukaryota</taxon>
        <taxon>Fungi</taxon>
        <taxon>Dikarya</taxon>
        <taxon>Ascomycota</taxon>
        <taxon>Pezizomycotina</taxon>
        <taxon>Leotiomycetes</taxon>
        <taxon>Helotiales</taxon>
        <taxon>Ploettnerulaceae</taxon>
        <taxon>Cadophora</taxon>
    </lineage>
</organism>
<sequence length="625" mass="70546">MSGTPEGSCTASSPSPNGPSSSQRQDASLGKLTNTSEQVRFVGSEHWESILEDITDLKMDLENTNTVEHTEYRPRILFSLDRVSRSEILSSIPPRPVCDILIKRFSNTLDMASKLTCLKYETMWQNSDETTLMWFGLLFSILGIGSHFFTVSGEVVPGMPVHFTSAQQMTGHFLDRTAQCLVEVNYLRPCRHTLETLCFYYALETFHARMAEFSSYVVLGIMIRVAMRLGYHRDARHYPIISTFDGEMRRRLWLMIFQLDLTVSAQVGLSPMIREGETDTAEPLNLLDTDIDEGMTELPQQRPYSHASAITYVIFKVRLLRELGSIMNQLNSVEPPSYDEVLRLDGNLLEAHAKLPPALTMQPRNLSTTGSVDLVLRQFALEVTFQKSRCMLHRKYLLPGKVNPGYRYSRTACIDAAMKMLNIQITFDEASQPGERFSEEQWRNAGSFHQDYILAAMIICLDIARGTRPVARANPTMEEIDTTWPRNERLHALEKSYAVWKKSSSNSILASKATKALRVMLKDLGSCQTITEDTPAVPIPSSRSLPRFGLTHGTHIPEQRDPAPGADDSPQNLMDFMSVPADTTDFSTITDGTELDMEMNFDWGLWDSQFEANPVLTDYDLSGFH</sequence>
<keyword evidence="2" id="KW-0539">Nucleus</keyword>
<name>A0A8H7T2S3_9HELO</name>
<comment type="caution">
    <text evidence="5">The sequence shown here is derived from an EMBL/GenBank/DDBJ whole genome shotgun (WGS) entry which is preliminary data.</text>
</comment>
<evidence type="ECO:0000256" key="2">
    <source>
        <dbReference type="ARBA" id="ARBA00023242"/>
    </source>
</evidence>
<dbReference type="GO" id="GO:0008270">
    <property type="term" value="F:zinc ion binding"/>
    <property type="evidence" value="ECO:0007669"/>
    <property type="project" value="InterPro"/>
</dbReference>
<evidence type="ECO:0000313" key="6">
    <source>
        <dbReference type="Proteomes" id="UP000664132"/>
    </source>
</evidence>
<evidence type="ECO:0000313" key="5">
    <source>
        <dbReference type="EMBL" id="KAG4413565.1"/>
    </source>
</evidence>
<feature type="region of interest" description="Disordered" evidence="3">
    <location>
        <begin position="551"/>
        <end position="573"/>
    </location>
</feature>
<dbReference type="GO" id="GO:0006351">
    <property type="term" value="P:DNA-templated transcription"/>
    <property type="evidence" value="ECO:0007669"/>
    <property type="project" value="InterPro"/>
</dbReference>